<dbReference type="Proteomes" id="UP001162060">
    <property type="component" value="Unassembled WGS sequence"/>
</dbReference>
<accession>A0AAV1VCH4</accession>
<name>A0AAV1VCH4_9STRA</name>
<evidence type="ECO:0000313" key="1">
    <source>
        <dbReference type="EMBL" id="CAK7943728.1"/>
    </source>
</evidence>
<reference evidence="1" key="1">
    <citation type="submission" date="2024-01" db="EMBL/GenBank/DDBJ databases">
        <authorList>
            <person name="Webb A."/>
        </authorList>
    </citation>
    <scope>NUCLEOTIDE SEQUENCE</scope>
    <source>
        <strain evidence="1">Pm1</strain>
    </source>
</reference>
<comment type="caution">
    <text evidence="1">The sequence shown here is derived from an EMBL/GenBank/DDBJ whole genome shotgun (WGS) entry which is preliminary data.</text>
</comment>
<dbReference type="EMBL" id="CAKLBY020000303">
    <property type="protein sequence ID" value="CAK7943728.1"/>
    <property type="molecule type" value="Genomic_DNA"/>
</dbReference>
<sequence>MSAEEIFRAVTTELRASPEAEQRDSWKSTVVALFADVFESVKVNPDRVPPAKKRYPLLKGVEPALLLIFFEQVSVVDSCTFEQWCGYARTISRDLYNTT</sequence>
<organism evidence="1 2">
    <name type="scientific">Peronospora matthiolae</name>
    <dbReference type="NCBI Taxonomy" id="2874970"/>
    <lineage>
        <taxon>Eukaryota</taxon>
        <taxon>Sar</taxon>
        <taxon>Stramenopiles</taxon>
        <taxon>Oomycota</taxon>
        <taxon>Peronosporomycetes</taxon>
        <taxon>Peronosporales</taxon>
        <taxon>Peronosporaceae</taxon>
        <taxon>Peronospora</taxon>
    </lineage>
</organism>
<evidence type="ECO:0000313" key="2">
    <source>
        <dbReference type="Proteomes" id="UP001162060"/>
    </source>
</evidence>
<protein>
    <submittedName>
        <fullName evidence="1">Uncharacterized protein</fullName>
    </submittedName>
</protein>
<gene>
    <name evidence="1" type="ORF">PM001_LOCUS28878</name>
</gene>
<proteinExistence type="predicted"/>
<dbReference type="AlphaFoldDB" id="A0AAV1VCH4"/>